<evidence type="ECO:0000313" key="3">
    <source>
        <dbReference type="Proteomes" id="UP000027093"/>
    </source>
</evidence>
<name>A0A060HP99_9ARCH</name>
<dbReference type="Gene3D" id="3.30.360.10">
    <property type="entry name" value="Dihydrodipicolinate Reductase, domain 2"/>
    <property type="match status" value="1"/>
</dbReference>
<dbReference type="Pfam" id="PF01658">
    <property type="entry name" value="Inos-1-P_synth"/>
    <property type="match status" value="1"/>
</dbReference>
<dbReference type="InterPro" id="IPR052199">
    <property type="entry name" value="MIPS"/>
</dbReference>
<evidence type="ECO:0000259" key="1">
    <source>
        <dbReference type="Pfam" id="PF01658"/>
    </source>
</evidence>
<dbReference type="SUPFAM" id="SSF51735">
    <property type="entry name" value="NAD(P)-binding Rossmann-fold domains"/>
    <property type="match status" value="1"/>
</dbReference>
<dbReference type="KEGG" id="nvn:NVIE_008100"/>
<dbReference type="OrthoDB" id="80661at2157"/>
<feature type="domain" description="Myo-inositol-1-phosphate synthase GAPDH-like" evidence="1">
    <location>
        <begin position="182"/>
        <end position="286"/>
    </location>
</feature>
<dbReference type="PANTHER" id="PTHR43125:SF1">
    <property type="entry name" value="INOSITOL-3-PHOSPHATE SYNTHASE"/>
    <property type="match status" value="1"/>
</dbReference>
<dbReference type="Gene3D" id="3.40.50.720">
    <property type="entry name" value="NAD(P)-binding Rossmann-like Domain"/>
    <property type="match status" value="1"/>
</dbReference>
<organism evidence="2 3">
    <name type="scientific">Nitrososphaera viennensis EN76</name>
    <dbReference type="NCBI Taxonomy" id="926571"/>
    <lineage>
        <taxon>Archaea</taxon>
        <taxon>Nitrososphaerota</taxon>
        <taxon>Nitrososphaeria</taxon>
        <taxon>Nitrososphaerales</taxon>
        <taxon>Nitrososphaeraceae</taxon>
        <taxon>Nitrososphaera</taxon>
    </lineage>
</organism>
<dbReference type="EMBL" id="CP007536">
    <property type="protein sequence ID" value="AIC15027.1"/>
    <property type="molecule type" value="Genomic_DNA"/>
</dbReference>
<dbReference type="Proteomes" id="UP000027093">
    <property type="component" value="Chromosome"/>
</dbReference>
<dbReference type="GO" id="GO:0004512">
    <property type="term" value="F:inositol-3-phosphate synthase activity"/>
    <property type="evidence" value="ECO:0007669"/>
    <property type="project" value="TreeGrafter"/>
</dbReference>
<dbReference type="SUPFAM" id="SSF55347">
    <property type="entry name" value="Glyceraldehyde-3-phosphate dehydrogenase-like, C-terminal domain"/>
    <property type="match status" value="1"/>
</dbReference>
<protein>
    <submittedName>
        <fullName evidence="2">Putative myo-inositol-1-phosphate synthase</fullName>
    </submittedName>
</protein>
<dbReference type="HOGENOM" id="CLU_050011_0_0_2"/>
<evidence type="ECO:0000313" key="2">
    <source>
        <dbReference type="EMBL" id="AIC15027.1"/>
    </source>
</evidence>
<dbReference type="GeneID" id="74946075"/>
<keyword evidence="3" id="KW-1185">Reference proteome</keyword>
<dbReference type="GO" id="GO:0006021">
    <property type="term" value="P:inositol biosynthetic process"/>
    <property type="evidence" value="ECO:0007669"/>
    <property type="project" value="TreeGrafter"/>
</dbReference>
<dbReference type="InterPro" id="IPR036291">
    <property type="entry name" value="NAD(P)-bd_dom_sf"/>
</dbReference>
<proteinExistence type="predicted"/>
<dbReference type="AlphaFoldDB" id="A0A060HP99"/>
<dbReference type="RefSeq" id="WP_075054124.1">
    <property type="nucleotide sequence ID" value="NZ_CP007536.1"/>
</dbReference>
<dbReference type="InterPro" id="IPR013021">
    <property type="entry name" value="Myo-inos-1-P_Synthase_GAPDH"/>
</dbReference>
<accession>A0A060HP99</accession>
<dbReference type="PANTHER" id="PTHR43125">
    <property type="entry name" value="INOSITOL-3-PHOSPHATE SYNTHASE"/>
    <property type="match status" value="1"/>
</dbReference>
<dbReference type="STRING" id="926571.NVIE_008100"/>
<gene>
    <name evidence="2" type="ORF">NVIE_008100</name>
</gene>
<sequence length="340" mass="36206">MAPADIKVAVIGVGNVGATFVQGVQYYSDSKNGVGLWHQKVAGFRPSNLKIVAAFDVNPAKVGRPLAEVATASTKKYCDVSSKVNVGAGLALDAYYDGEQKPATTSAQDFARALEDSGADIVLNLISSGMDKSSAEYARAALKAGASFVNATPAKLANSSLASKFAQKKLVLAGDDLLSQFGGTAFHKGMIDFMVERGVHVSKSYQLDVGGSEETKRTMDERIKMLKRGMKTGAIGMEAPYEFESVAGTTEYTDFLGDSRNSYYWMSSEGFMGSKIIMDLTLRTSDGANAGNVLLDVVRASMAKSPVAKKAPVINAYGFKNPPKKAKVRSAYADFVKMFA</sequence>
<reference evidence="2 3" key="1">
    <citation type="journal article" date="2014" name="Int. J. Syst. Evol. Microbiol.">
        <title>Nitrososphaera viennensis gen. nov., sp. nov., an aerobic and mesophilic, ammonia-oxidizing archaeon from soil and a member of the archaeal phylum Thaumarchaeota.</title>
        <authorList>
            <person name="Stieglmeier M."/>
            <person name="Klingl A."/>
            <person name="Alves R.J."/>
            <person name="Rittmann S.K."/>
            <person name="Melcher M."/>
            <person name="Leisch N."/>
            <person name="Schleper C."/>
        </authorList>
    </citation>
    <scope>NUCLEOTIDE SEQUENCE [LARGE SCALE GENOMIC DNA]</scope>
    <source>
        <strain evidence="2">EN76</strain>
    </source>
</reference>